<gene>
    <name evidence="1" type="ORF">L1987_32866</name>
</gene>
<sequence length="449" mass="51393">MPKAIVHYYFDICKFILFCFASLAKVSSAYRGEFSVISKIVQEIMINMQPNGRDNNLIGIESHIDALNPLLSIQTTEGVHIIGIFGMGGIDIACFFKGREVEDVTRILDSFGFHPVIGISVLIEKSLITISKGKIVIEAIVVPRDQDWKHGFEANVFERMNSLRLLDVDDKFTYQEPSLLPDGLIWIRWNHYPFSSLPLPHTSKVIGLEMEYTKIQYLWKGQKIMPNLKFIHMSDLDCLTRFPDVSEAPNIVRLILARCGNLVVVHESLGFLKRLVYLNISQCMKLKCLPCRFEMESLDTLQLINRPSLERIPEFSSSMVKLSSLDLYSCSEIEELPSSIRYLTNLSFLNLEHCVRLENIPNSICELKCLKHLRLNGCSKLQKWPDQFSSMQNLEELTLGHAKFFNFRDLANLCSLRKLDLISNHISEEDFPRNFNEFLGATAWDGLSS</sequence>
<name>A0ACB9HQT2_9ASTR</name>
<organism evidence="1 2">
    <name type="scientific">Smallanthus sonchifolius</name>
    <dbReference type="NCBI Taxonomy" id="185202"/>
    <lineage>
        <taxon>Eukaryota</taxon>
        <taxon>Viridiplantae</taxon>
        <taxon>Streptophyta</taxon>
        <taxon>Embryophyta</taxon>
        <taxon>Tracheophyta</taxon>
        <taxon>Spermatophyta</taxon>
        <taxon>Magnoliopsida</taxon>
        <taxon>eudicotyledons</taxon>
        <taxon>Gunneridae</taxon>
        <taxon>Pentapetalae</taxon>
        <taxon>asterids</taxon>
        <taxon>campanulids</taxon>
        <taxon>Asterales</taxon>
        <taxon>Asteraceae</taxon>
        <taxon>Asteroideae</taxon>
        <taxon>Heliantheae alliance</taxon>
        <taxon>Millerieae</taxon>
        <taxon>Smallanthus</taxon>
    </lineage>
</organism>
<reference evidence="1 2" key="2">
    <citation type="journal article" date="2022" name="Mol. Ecol. Resour.">
        <title>The genomes of chicory, endive, great burdock and yacon provide insights into Asteraceae paleo-polyploidization history and plant inulin production.</title>
        <authorList>
            <person name="Fan W."/>
            <person name="Wang S."/>
            <person name="Wang H."/>
            <person name="Wang A."/>
            <person name="Jiang F."/>
            <person name="Liu H."/>
            <person name="Zhao H."/>
            <person name="Xu D."/>
            <person name="Zhang Y."/>
        </authorList>
    </citation>
    <scope>NUCLEOTIDE SEQUENCE [LARGE SCALE GENOMIC DNA]</scope>
    <source>
        <strain evidence="2">cv. Yunnan</strain>
        <tissue evidence="1">Leaves</tissue>
    </source>
</reference>
<comment type="caution">
    <text evidence="1">The sequence shown here is derived from an EMBL/GenBank/DDBJ whole genome shotgun (WGS) entry which is preliminary data.</text>
</comment>
<protein>
    <submittedName>
        <fullName evidence="1">Uncharacterized protein</fullName>
    </submittedName>
</protein>
<keyword evidence="2" id="KW-1185">Reference proteome</keyword>
<dbReference type="EMBL" id="CM042028">
    <property type="protein sequence ID" value="KAI3797606.1"/>
    <property type="molecule type" value="Genomic_DNA"/>
</dbReference>
<evidence type="ECO:0000313" key="1">
    <source>
        <dbReference type="EMBL" id="KAI3797606.1"/>
    </source>
</evidence>
<proteinExistence type="predicted"/>
<dbReference type="Proteomes" id="UP001056120">
    <property type="component" value="Linkage Group LG11"/>
</dbReference>
<evidence type="ECO:0000313" key="2">
    <source>
        <dbReference type="Proteomes" id="UP001056120"/>
    </source>
</evidence>
<reference evidence="2" key="1">
    <citation type="journal article" date="2022" name="Mol. Ecol. Resour.">
        <title>The genomes of chicory, endive, great burdock and yacon provide insights into Asteraceae palaeo-polyploidization history and plant inulin production.</title>
        <authorList>
            <person name="Fan W."/>
            <person name="Wang S."/>
            <person name="Wang H."/>
            <person name="Wang A."/>
            <person name="Jiang F."/>
            <person name="Liu H."/>
            <person name="Zhao H."/>
            <person name="Xu D."/>
            <person name="Zhang Y."/>
        </authorList>
    </citation>
    <scope>NUCLEOTIDE SEQUENCE [LARGE SCALE GENOMIC DNA]</scope>
    <source>
        <strain evidence="2">cv. Yunnan</strain>
    </source>
</reference>
<accession>A0ACB9HQT2</accession>